<dbReference type="InterPro" id="IPR000182">
    <property type="entry name" value="GNAT_dom"/>
</dbReference>
<gene>
    <name evidence="4" type="ORF">BKA02_002185</name>
</gene>
<evidence type="ECO:0000313" key="5">
    <source>
        <dbReference type="Proteomes" id="UP000552045"/>
    </source>
</evidence>
<evidence type="ECO:0000256" key="2">
    <source>
        <dbReference type="ARBA" id="ARBA00023315"/>
    </source>
</evidence>
<organism evidence="4 5">
    <name type="scientific">Microbacterium pseudoresistens</name>
    <dbReference type="NCBI Taxonomy" id="640634"/>
    <lineage>
        <taxon>Bacteria</taxon>
        <taxon>Bacillati</taxon>
        <taxon>Actinomycetota</taxon>
        <taxon>Actinomycetes</taxon>
        <taxon>Micrococcales</taxon>
        <taxon>Microbacteriaceae</taxon>
        <taxon>Microbacterium</taxon>
    </lineage>
</organism>
<protein>
    <submittedName>
        <fullName evidence="4">GNAT superfamily N-acetyltransferase</fullName>
    </submittedName>
</protein>
<dbReference type="AlphaFoldDB" id="A0A7Y9EXY8"/>
<evidence type="ECO:0000313" key="4">
    <source>
        <dbReference type="EMBL" id="NYD55130.1"/>
    </source>
</evidence>
<dbReference type="GO" id="GO:0016747">
    <property type="term" value="F:acyltransferase activity, transferring groups other than amino-acyl groups"/>
    <property type="evidence" value="ECO:0007669"/>
    <property type="project" value="InterPro"/>
</dbReference>
<reference evidence="4 5" key="1">
    <citation type="submission" date="2020-07" db="EMBL/GenBank/DDBJ databases">
        <title>Sequencing the genomes of 1000 actinobacteria strains.</title>
        <authorList>
            <person name="Klenk H.-P."/>
        </authorList>
    </citation>
    <scope>NUCLEOTIDE SEQUENCE [LARGE SCALE GENOMIC DNA]</scope>
    <source>
        <strain evidence="4 5">DSM 22185</strain>
    </source>
</reference>
<name>A0A7Y9EXY8_9MICO</name>
<keyword evidence="5" id="KW-1185">Reference proteome</keyword>
<dbReference type="InterPro" id="IPR016181">
    <property type="entry name" value="Acyl_CoA_acyltransferase"/>
</dbReference>
<proteinExistence type="predicted"/>
<dbReference type="Proteomes" id="UP000552045">
    <property type="component" value="Unassembled WGS sequence"/>
</dbReference>
<dbReference type="CDD" id="cd04301">
    <property type="entry name" value="NAT_SF"/>
    <property type="match status" value="1"/>
</dbReference>
<dbReference type="PANTHER" id="PTHR43877:SF2">
    <property type="entry name" value="AMINOALKYLPHOSPHONATE N-ACETYLTRANSFERASE-RELATED"/>
    <property type="match status" value="1"/>
</dbReference>
<keyword evidence="2" id="KW-0012">Acyltransferase</keyword>
<dbReference type="Pfam" id="PF00583">
    <property type="entry name" value="Acetyltransf_1"/>
    <property type="match status" value="1"/>
</dbReference>
<accession>A0A7Y9EXY8</accession>
<dbReference type="PROSITE" id="PS51186">
    <property type="entry name" value="GNAT"/>
    <property type="match status" value="1"/>
</dbReference>
<evidence type="ECO:0000256" key="1">
    <source>
        <dbReference type="ARBA" id="ARBA00022679"/>
    </source>
</evidence>
<dbReference type="RefSeq" id="WP_179433989.1">
    <property type="nucleotide sequence ID" value="NZ_BAABLC010000002.1"/>
</dbReference>
<dbReference type="Gene3D" id="3.40.630.30">
    <property type="match status" value="1"/>
</dbReference>
<comment type="caution">
    <text evidence="4">The sequence shown here is derived from an EMBL/GenBank/DDBJ whole genome shotgun (WGS) entry which is preliminary data.</text>
</comment>
<dbReference type="SUPFAM" id="SSF55729">
    <property type="entry name" value="Acyl-CoA N-acyltransferases (Nat)"/>
    <property type="match status" value="1"/>
</dbReference>
<sequence length="156" mass="17200">MLTFRPARPDAPDARALLEEYFAARAADFPGGSYSPTFPAPDAFAEPDGVLLLANDEQGALVGCGAIRRLAVDAPGTVRFEVKHIFLRGDSRGRGWGVELMAELERRAIDWGATELVLDTHHTLVPAGRLYARLGYEQVEAYNDNPNATRWYRKAV</sequence>
<dbReference type="EMBL" id="JACCBH010000001">
    <property type="protein sequence ID" value="NYD55130.1"/>
    <property type="molecule type" value="Genomic_DNA"/>
</dbReference>
<feature type="domain" description="N-acetyltransferase" evidence="3">
    <location>
        <begin position="2"/>
        <end position="156"/>
    </location>
</feature>
<keyword evidence="1 4" id="KW-0808">Transferase</keyword>
<evidence type="ECO:0000259" key="3">
    <source>
        <dbReference type="PROSITE" id="PS51186"/>
    </source>
</evidence>
<dbReference type="PANTHER" id="PTHR43877">
    <property type="entry name" value="AMINOALKYLPHOSPHONATE N-ACETYLTRANSFERASE-RELATED-RELATED"/>
    <property type="match status" value="1"/>
</dbReference>
<dbReference type="InterPro" id="IPR050832">
    <property type="entry name" value="Bact_Acetyltransf"/>
</dbReference>